<evidence type="ECO:0000313" key="9">
    <source>
        <dbReference type="EMBL" id="EZG45467.1"/>
    </source>
</evidence>
<feature type="transmembrane region" description="Helical" evidence="8">
    <location>
        <begin position="21"/>
        <end position="42"/>
    </location>
</feature>
<comment type="caution">
    <text evidence="9">The sequence shown here is derived from an EMBL/GenBank/DDBJ whole genome shotgun (WGS) entry which is preliminary data.</text>
</comment>
<keyword evidence="3" id="KW-0813">Transport</keyword>
<keyword evidence="10" id="KW-1185">Reference proteome</keyword>
<accession>A0A023B0V6</accession>
<evidence type="ECO:0000256" key="5">
    <source>
        <dbReference type="ARBA" id="ARBA00022989"/>
    </source>
</evidence>
<dbReference type="PANTHER" id="PTHR13146">
    <property type="match status" value="1"/>
</dbReference>
<dbReference type="Proteomes" id="UP000019763">
    <property type="component" value="Unassembled WGS sequence"/>
</dbReference>
<evidence type="ECO:0000256" key="6">
    <source>
        <dbReference type="ARBA" id="ARBA00023136"/>
    </source>
</evidence>
<organism evidence="9 10">
    <name type="scientific">Gregarina niphandrodes</name>
    <name type="common">Septate eugregarine</name>
    <dbReference type="NCBI Taxonomy" id="110365"/>
    <lineage>
        <taxon>Eukaryota</taxon>
        <taxon>Sar</taxon>
        <taxon>Alveolata</taxon>
        <taxon>Apicomplexa</taxon>
        <taxon>Conoidasida</taxon>
        <taxon>Gregarinasina</taxon>
        <taxon>Eugregarinorida</taxon>
        <taxon>Gregarinidae</taxon>
        <taxon>Gregarina</taxon>
    </lineage>
</organism>
<evidence type="ECO:0000256" key="8">
    <source>
        <dbReference type="SAM" id="Phobius"/>
    </source>
</evidence>
<feature type="transmembrane region" description="Helical" evidence="8">
    <location>
        <begin position="390"/>
        <end position="412"/>
    </location>
</feature>
<dbReference type="PANTHER" id="PTHR13146:SF0">
    <property type="entry name" value="SOLUTE CARRIER FAMILY 35 MEMBER F6"/>
    <property type="match status" value="1"/>
</dbReference>
<feature type="transmembrane region" description="Helical" evidence="8">
    <location>
        <begin position="315"/>
        <end position="336"/>
    </location>
</feature>
<reference evidence="9" key="1">
    <citation type="submission" date="2013-12" db="EMBL/GenBank/DDBJ databases">
        <authorList>
            <person name="Omoto C.K."/>
            <person name="Sibley D."/>
            <person name="Venepally P."/>
            <person name="Hadjithomas M."/>
            <person name="Karamycheva S."/>
            <person name="Brunk B."/>
            <person name="Roos D."/>
            <person name="Caler E."/>
            <person name="Lorenzi H."/>
        </authorList>
    </citation>
    <scope>NUCLEOTIDE SEQUENCE</scope>
</reference>
<name>A0A023B0V6_GRENI</name>
<dbReference type="EMBL" id="AFNH02001023">
    <property type="protein sequence ID" value="EZG45467.1"/>
    <property type="molecule type" value="Genomic_DNA"/>
</dbReference>
<keyword evidence="4 8" id="KW-0812">Transmembrane</keyword>
<dbReference type="InterPro" id="IPR013936">
    <property type="entry name" value="CRT-like"/>
</dbReference>
<evidence type="ECO:0000256" key="7">
    <source>
        <dbReference type="SAM" id="MobiDB-lite"/>
    </source>
</evidence>
<comment type="subcellular location">
    <subcellularLocation>
        <location evidence="1">Membrane</location>
        <topology evidence="1">Multi-pass membrane protein</topology>
    </subcellularLocation>
</comment>
<comment type="similarity">
    <text evidence="2">Belongs to the CRT-like transporter family.</text>
</comment>
<dbReference type="GO" id="GO:0016020">
    <property type="term" value="C:membrane"/>
    <property type="evidence" value="ECO:0007669"/>
    <property type="project" value="UniProtKB-SubCell"/>
</dbReference>
<evidence type="ECO:0000256" key="3">
    <source>
        <dbReference type="ARBA" id="ARBA00022448"/>
    </source>
</evidence>
<dbReference type="VEuPathDB" id="CryptoDB:GNI_138350"/>
<sequence length="548" mass="61285">MHSVDEFLQTTSRWMRQSSSAKVIIILMALLSLFSGVMQTLVLKWQNRMRVLSCTRDPVTGLSTCTEKYFHQAFIQTFVMFLGECLAVPFILLSNKSSTGTRDDFRTEVLSREAEQSTRLTSPDTSPNHRSHQHGDRVAYRDRISHGNTGRPRGPQSAMENVELVGGRQSPWNPTVADLKQDFVRGFPLSHSFSLDPEDVRSLDARSLETSGGGLRTGLPARREAPLWWWMTPAPLDFCECALGCIAVTITYASTVQMLHNFMVICSAVFTILILRYPLRVHEWLGSLVVTVALILCGIPALRNPEEATEVHSDYQWLGILLALVSTCVHSLQNIWEEALFRKCDVDATVAIGLEGLTGAIISGAALPVVQWTGYEHTREGARQLIESSQLRWGCVLFGISSLLNNLCGIAVTRWANGLLRCLFMSLRPPMVWLCEMYLSWNTFDWYNFASMFVLAAGLFIYMLLPPLDRFGGDAFLTPVTFGIQSWWREQPTANPPFAELSNTERPETGLVNPQSPYVPYEGDERDGIAYGGHDAHKPTPMTSTPVV</sequence>
<keyword evidence="5 8" id="KW-1133">Transmembrane helix</keyword>
<dbReference type="eggNOG" id="KOG3912">
    <property type="taxonomic scope" value="Eukaryota"/>
</dbReference>
<dbReference type="Pfam" id="PF08627">
    <property type="entry name" value="CRT-like"/>
    <property type="match status" value="1"/>
</dbReference>
<feature type="transmembrane region" description="Helical" evidence="8">
    <location>
        <begin position="348"/>
        <end position="370"/>
    </location>
</feature>
<dbReference type="GeneID" id="22914910"/>
<dbReference type="AlphaFoldDB" id="A0A023B0V6"/>
<protein>
    <submittedName>
        <fullName evidence="9">Transmembrane protein</fullName>
    </submittedName>
</protein>
<dbReference type="OrthoDB" id="300580at2759"/>
<feature type="region of interest" description="Disordered" evidence="7">
    <location>
        <begin position="109"/>
        <end position="139"/>
    </location>
</feature>
<dbReference type="RefSeq" id="XP_011132485.1">
    <property type="nucleotide sequence ID" value="XM_011134183.1"/>
</dbReference>
<feature type="region of interest" description="Disordered" evidence="7">
    <location>
        <begin position="498"/>
        <end position="525"/>
    </location>
</feature>
<evidence type="ECO:0000256" key="4">
    <source>
        <dbReference type="ARBA" id="ARBA00022692"/>
    </source>
</evidence>
<evidence type="ECO:0000313" key="10">
    <source>
        <dbReference type="Proteomes" id="UP000019763"/>
    </source>
</evidence>
<evidence type="ECO:0000256" key="1">
    <source>
        <dbReference type="ARBA" id="ARBA00004141"/>
    </source>
</evidence>
<keyword evidence="6 8" id="KW-0472">Membrane</keyword>
<feature type="transmembrane region" description="Helical" evidence="8">
    <location>
        <begin position="258"/>
        <end position="277"/>
    </location>
</feature>
<feature type="transmembrane region" description="Helical" evidence="8">
    <location>
        <begin position="73"/>
        <end position="93"/>
    </location>
</feature>
<feature type="transmembrane region" description="Helical" evidence="8">
    <location>
        <begin position="446"/>
        <end position="465"/>
    </location>
</feature>
<proteinExistence type="inferred from homology"/>
<feature type="compositionally biased region" description="Polar residues" evidence="7">
    <location>
        <begin position="117"/>
        <end position="128"/>
    </location>
</feature>
<evidence type="ECO:0000256" key="2">
    <source>
        <dbReference type="ARBA" id="ARBA00006690"/>
    </source>
</evidence>
<feature type="transmembrane region" description="Helical" evidence="8">
    <location>
        <begin position="284"/>
        <end position="303"/>
    </location>
</feature>
<gene>
    <name evidence="9" type="ORF">GNI_138350</name>
</gene>